<keyword evidence="3" id="KW-1185">Reference proteome</keyword>
<feature type="compositionally biased region" description="Basic and acidic residues" evidence="1">
    <location>
        <begin position="25"/>
        <end position="35"/>
    </location>
</feature>
<dbReference type="Proteomes" id="UP000298652">
    <property type="component" value="Chromosome 3"/>
</dbReference>
<proteinExistence type="predicted"/>
<name>A0A4U6VDE1_SETVI</name>
<gene>
    <name evidence="2" type="ORF">SEVIR_3G180100v2</name>
</gene>
<evidence type="ECO:0000256" key="1">
    <source>
        <dbReference type="SAM" id="MobiDB-lite"/>
    </source>
</evidence>
<evidence type="ECO:0000313" key="2">
    <source>
        <dbReference type="EMBL" id="TKW26314.1"/>
    </source>
</evidence>
<organism evidence="2 3">
    <name type="scientific">Setaria viridis</name>
    <name type="common">Green bristlegrass</name>
    <name type="synonym">Setaria italica subsp. viridis</name>
    <dbReference type="NCBI Taxonomy" id="4556"/>
    <lineage>
        <taxon>Eukaryota</taxon>
        <taxon>Viridiplantae</taxon>
        <taxon>Streptophyta</taxon>
        <taxon>Embryophyta</taxon>
        <taxon>Tracheophyta</taxon>
        <taxon>Spermatophyta</taxon>
        <taxon>Magnoliopsida</taxon>
        <taxon>Liliopsida</taxon>
        <taxon>Poales</taxon>
        <taxon>Poaceae</taxon>
        <taxon>PACMAD clade</taxon>
        <taxon>Panicoideae</taxon>
        <taxon>Panicodae</taxon>
        <taxon>Paniceae</taxon>
        <taxon>Cenchrinae</taxon>
        <taxon>Setaria</taxon>
    </lineage>
</organism>
<dbReference type="EMBL" id="CM016554">
    <property type="protein sequence ID" value="TKW26314.1"/>
    <property type="molecule type" value="Genomic_DNA"/>
</dbReference>
<protein>
    <submittedName>
        <fullName evidence="2">Uncharacterized protein</fullName>
    </submittedName>
</protein>
<reference evidence="2" key="1">
    <citation type="submission" date="2019-03" db="EMBL/GenBank/DDBJ databases">
        <title>WGS assembly of Setaria viridis.</title>
        <authorList>
            <person name="Huang P."/>
            <person name="Jenkins J."/>
            <person name="Grimwood J."/>
            <person name="Barry K."/>
            <person name="Healey A."/>
            <person name="Mamidi S."/>
            <person name="Sreedasyam A."/>
            <person name="Shu S."/>
            <person name="Feldman M."/>
            <person name="Wu J."/>
            <person name="Yu Y."/>
            <person name="Chen C."/>
            <person name="Johnson J."/>
            <person name="Rokhsar D."/>
            <person name="Baxter I."/>
            <person name="Schmutz J."/>
            <person name="Brutnell T."/>
            <person name="Kellogg E."/>
        </authorList>
    </citation>
    <scope>NUCLEOTIDE SEQUENCE [LARGE SCALE GENOMIC DNA]</scope>
</reference>
<feature type="region of interest" description="Disordered" evidence="1">
    <location>
        <begin position="16"/>
        <end position="68"/>
    </location>
</feature>
<sequence>MASSANGRLARALAAPGLILSPPEPRLDPPRHPDPIKGNPLTGNATPCHRPHLRPAFSSEPPLSPRAAAELPWSSPLCATPHSGDFAATLVRKFPSPLQPLLPTHQSPAPPRGTRACWCPQEAPPPPDHRRSLAAAQALARTTSHPSLLLFGPKASPVDLEVSYLTSLSFSFRPTPFSFRLARPLSFSFCPTPVLFRFARPFVSVCPTPFLFVSPDLFPFASPDPAKFRRPFLRLARGLGCNFFFDPKVLVKYFRGFLCVESEDLGTVFLKPEGQTLSFPQSDPLILLSTNRS</sequence>
<evidence type="ECO:0000313" key="3">
    <source>
        <dbReference type="Proteomes" id="UP000298652"/>
    </source>
</evidence>
<dbReference type="Gramene" id="TKW26314">
    <property type="protein sequence ID" value="TKW26314"/>
    <property type="gene ID" value="SEVIR_3G180100v2"/>
</dbReference>
<dbReference type="AlphaFoldDB" id="A0A4U6VDE1"/>
<accession>A0A4U6VDE1</accession>